<reference evidence="1" key="1">
    <citation type="journal article" date="2014" name="Front. Microbiol.">
        <title>High frequency of phylogenetically diverse reductive dehalogenase-homologous genes in deep subseafloor sedimentary metagenomes.</title>
        <authorList>
            <person name="Kawai M."/>
            <person name="Futagami T."/>
            <person name="Toyoda A."/>
            <person name="Takaki Y."/>
            <person name="Nishi S."/>
            <person name="Hori S."/>
            <person name="Arai W."/>
            <person name="Tsubouchi T."/>
            <person name="Morono Y."/>
            <person name="Uchiyama I."/>
            <person name="Ito T."/>
            <person name="Fujiyama A."/>
            <person name="Inagaki F."/>
            <person name="Takami H."/>
        </authorList>
    </citation>
    <scope>NUCLEOTIDE SEQUENCE</scope>
    <source>
        <strain evidence="1">Expedition CK06-06</strain>
    </source>
</reference>
<dbReference type="EMBL" id="BARU01015935">
    <property type="protein sequence ID" value="GAH56825.1"/>
    <property type="molecule type" value="Genomic_DNA"/>
</dbReference>
<proteinExistence type="predicted"/>
<name>X1HID5_9ZZZZ</name>
<organism evidence="1">
    <name type="scientific">marine sediment metagenome</name>
    <dbReference type="NCBI Taxonomy" id="412755"/>
    <lineage>
        <taxon>unclassified sequences</taxon>
        <taxon>metagenomes</taxon>
        <taxon>ecological metagenomes</taxon>
    </lineage>
</organism>
<feature type="non-terminal residue" evidence="1">
    <location>
        <position position="1"/>
    </location>
</feature>
<dbReference type="AlphaFoldDB" id="X1HID5"/>
<feature type="non-terminal residue" evidence="1">
    <location>
        <position position="66"/>
    </location>
</feature>
<accession>X1HID5</accession>
<evidence type="ECO:0000313" key="1">
    <source>
        <dbReference type="EMBL" id="GAH56825.1"/>
    </source>
</evidence>
<sequence>DRSVHRIAGTEAKHISEARREELGGQYTEAERETRLEGIPQLGSGPVFPLELLPGMIKTFNPDTIP</sequence>
<protein>
    <submittedName>
        <fullName evidence="1">Uncharacterized protein</fullName>
    </submittedName>
</protein>
<comment type="caution">
    <text evidence="1">The sequence shown here is derived from an EMBL/GenBank/DDBJ whole genome shotgun (WGS) entry which is preliminary data.</text>
</comment>
<gene>
    <name evidence="1" type="ORF">S03H2_26997</name>
</gene>